<feature type="region of interest" description="Disordered" evidence="7">
    <location>
        <begin position="1"/>
        <end position="20"/>
    </location>
</feature>
<dbReference type="GO" id="GO:0005886">
    <property type="term" value="C:plasma membrane"/>
    <property type="evidence" value="ECO:0007669"/>
    <property type="project" value="UniProtKB-SubCell"/>
</dbReference>
<sequence>MGMTELGTERSTAVPHGSAGQQRRRVIKASAAGTVIEWYDFTLYGLAAALVFGPLYFPGAGSLAGTMAAFGTFAVGLGARPIGGLVFAHFGDRLGRKPMLLMTLLVMGASTTLIGALPTADSIGIWAPILLIVLRLFQGAGAGAEFAGAITMVTESTDSSRRALSSAYPGAAIYVGTGGATMIFALLTLMPDDLFLSWGWRIPFLASAVIVLVAGYLRLKVNETAVFEEAAQHGEVDRAPLVEAVRNHWRQILCGLALFSFVIPWAYVMQVFALSFVTKTLGVDSTQALIGLIVAEFCAIPVIIGFGRLADKIGRKPVLLSGAVFGIVFPFPMFMMLDTRSPWMVGLALILGICLVQGTTSGPGGALLSELFPTKIRWSGIAISREIPAAVVGGTIPLVATALVAVAGGTPWLVASYLMGLSVVGLIGIALLPETLGRSVGSRQTVEAAS</sequence>
<feature type="transmembrane region" description="Helical" evidence="8">
    <location>
        <begin position="202"/>
        <end position="219"/>
    </location>
</feature>
<accession>A0A076EU49</accession>
<evidence type="ECO:0000313" key="10">
    <source>
        <dbReference type="EMBL" id="AII08762.1"/>
    </source>
</evidence>
<feature type="transmembrane region" description="Helical" evidence="8">
    <location>
        <begin position="389"/>
        <end position="408"/>
    </location>
</feature>
<feature type="transmembrane region" description="Helical" evidence="8">
    <location>
        <begin position="343"/>
        <end position="368"/>
    </location>
</feature>
<dbReference type="Pfam" id="PF07690">
    <property type="entry name" value="MFS_1"/>
    <property type="match status" value="1"/>
</dbReference>
<feature type="transmembrane region" description="Helical" evidence="8">
    <location>
        <begin position="318"/>
        <end position="337"/>
    </location>
</feature>
<dbReference type="PANTHER" id="PTHR43045:SF1">
    <property type="entry name" value="SHIKIMATE TRANSPORTER"/>
    <property type="match status" value="1"/>
</dbReference>
<proteinExistence type="predicted"/>
<organism evidence="10 11">
    <name type="scientific">Rhodococcus opacus</name>
    <name type="common">Nocardia opaca</name>
    <dbReference type="NCBI Taxonomy" id="37919"/>
    <lineage>
        <taxon>Bacteria</taxon>
        <taxon>Bacillati</taxon>
        <taxon>Actinomycetota</taxon>
        <taxon>Actinomycetes</taxon>
        <taxon>Mycobacteriales</taxon>
        <taxon>Nocardiaceae</taxon>
        <taxon>Rhodococcus</taxon>
    </lineage>
</organism>
<dbReference type="CDD" id="cd17369">
    <property type="entry name" value="MFS_ShiA_like"/>
    <property type="match status" value="1"/>
</dbReference>
<protein>
    <submittedName>
        <fullName evidence="10">MFS transporter</fullName>
    </submittedName>
</protein>
<feature type="transmembrane region" description="Helical" evidence="8">
    <location>
        <begin position="99"/>
        <end position="117"/>
    </location>
</feature>
<dbReference type="EMBL" id="CP008947">
    <property type="protein sequence ID" value="AII08762.1"/>
    <property type="molecule type" value="Genomic_DNA"/>
</dbReference>
<gene>
    <name evidence="10" type="ORF">EP51_30725</name>
</gene>
<reference evidence="10 11" key="1">
    <citation type="submission" date="2014-07" db="EMBL/GenBank/DDBJ databases">
        <title>Genome Sequence of Rhodococcus opacus Strain R7, a Biodegrader of Mono- and Polycyclic Aromatic Hydrocarbons.</title>
        <authorList>
            <person name="Di Gennaro P."/>
            <person name="Zampolli J."/>
            <person name="Presti I."/>
            <person name="Cappelletti M."/>
            <person name="D'Ursi P."/>
            <person name="Orro A."/>
            <person name="Mezzelani A."/>
            <person name="Milanesi L."/>
        </authorList>
    </citation>
    <scope>NUCLEOTIDE SEQUENCE [LARGE SCALE GENOMIC DNA]</scope>
    <source>
        <strain evidence="10 11">R7</strain>
    </source>
</reference>
<keyword evidence="2" id="KW-0813">Transport</keyword>
<evidence type="ECO:0000313" key="11">
    <source>
        <dbReference type="Proteomes" id="UP000028488"/>
    </source>
</evidence>
<feature type="transmembrane region" description="Helical" evidence="8">
    <location>
        <begin position="171"/>
        <end position="190"/>
    </location>
</feature>
<feature type="transmembrane region" description="Helical" evidence="8">
    <location>
        <begin position="63"/>
        <end position="87"/>
    </location>
</feature>
<evidence type="ECO:0000256" key="4">
    <source>
        <dbReference type="ARBA" id="ARBA00022692"/>
    </source>
</evidence>
<keyword evidence="3" id="KW-1003">Cell membrane</keyword>
<dbReference type="eggNOG" id="COG0477">
    <property type="taxonomic scope" value="Bacteria"/>
</dbReference>
<keyword evidence="5 8" id="KW-1133">Transmembrane helix</keyword>
<evidence type="ECO:0000256" key="7">
    <source>
        <dbReference type="SAM" id="MobiDB-lite"/>
    </source>
</evidence>
<dbReference type="PANTHER" id="PTHR43045">
    <property type="entry name" value="SHIKIMATE TRANSPORTER"/>
    <property type="match status" value="1"/>
</dbReference>
<feature type="transmembrane region" description="Helical" evidence="8">
    <location>
        <begin position="414"/>
        <end position="433"/>
    </location>
</feature>
<evidence type="ECO:0000259" key="9">
    <source>
        <dbReference type="PROSITE" id="PS50850"/>
    </source>
</evidence>
<feature type="transmembrane region" description="Helical" evidence="8">
    <location>
        <begin position="288"/>
        <end position="306"/>
    </location>
</feature>
<dbReference type="InterPro" id="IPR036259">
    <property type="entry name" value="MFS_trans_sf"/>
</dbReference>
<feature type="domain" description="Major facilitator superfamily (MFS) profile" evidence="9">
    <location>
        <begin position="26"/>
        <end position="437"/>
    </location>
</feature>
<evidence type="ECO:0000256" key="2">
    <source>
        <dbReference type="ARBA" id="ARBA00022448"/>
    </source>
</evidence>
<dbReference type="Gene3D" id="1.20.1250.20">
    <property type="entry name" value="MFS general substrate transporter like domains"/>
    <property type="match status" value="1"/>
</dbReference>
<feature type="transmembrane region" description="Helical" evidence="8">
    <location>
        <begin position="252"/>
        <end position="276"/>
    </location>
</feature>
<keyword evidence="6 8" id="KW-0472">Membrane</keyword>
<feature type="transmembrane region" description="Helical" evidence="8">
    <location>
        <begin position="38"/>
        <end position="57"/>
    </location>
</feature>
<evidence type="ECO:0000256" key="8">
    <source>
        <dbReference type="SAM" id="Phobius"/>
    </source>
</evidence>
<evidence type="ECO:0000256" key="1">
    <source>
        <dbReference type="ARBA" id="ARBA00004651"/>
    </source>
</evidence>
<evidence type="ECO:0000256" key="3">
    <source>
        <dbReference type="ARBA" id="ARBA00022475"/>
    </source>
</evidence>
<dbReference type="AlphaFoldDB" id="A0A076EU49"/>
<dbReference type="RefSeq" id="WP_128641399.1">
    <property type="nucleotide sequence ID" value="NZ_CP008947.1"/>
</dbReference>
<dbReference type="SUPFAM" id="SSF103473">
    <property type="entry name" value="MFS general substrate transporter"/>
    <property type="match status" value="1"/>
</dbReference>
<dbReference type="InterPro" id="IPR011701">
    <property type="entry name" value="MFS"/>
</dbReference>
<name>A0A076EU49_RHOOP</name>
<keyword evidence="4 8" id="KW-0812">Transmembrane</keyword>
<feature type="transmembrane region" description="Helical" evidence="8">
    <location>
        <begin position="123"/>
        <end position="150"/>
    </location>
</feature>
<dbReference type="Proteomes" id="UP000028488">
    <property type="component" value="Chromosome"/>
</dbReference>
<dbReference type="InterPro" id="IPR020846">
    <property type="entry name" value="MFS_dom"/>
</dbReference>
<evidence type="ECO:0000256" key="5">
    <source>
        <dbReference type="ARBA" id="ARBA00022989"/>
    </source>
</evidence>
<evidence type="ECO:0000256" key="6">
    <source>
        <dbReference type="ARBA" id="ARBA00023136"/>
    </source>
</evidence>
<dbReference type="PROSITE" id="PS50850">
    <property type="entry name" value="MFS"/>
    <property type="match status" value="1"/>
</dbReference>
<comment type="subcellular location">
    <subcellularLocation>
        <location evidence="1">Cell membrane</location>
        <topology evidence="1">Multi-pass membrane protein</topology>
    </subcellularLocation>
</comment>
<dbReference type="GO" id="GO:0022857">
    <property type="term" value="F:transmembrane transporter activity"/>
    <property type="evidence" value="ECO:0007669"/>
    <property type="project" value="InterPro"/>
</dbReference>